<dbReference type="Proteomes" id="UP000243297">
    <property type="component" value="Unassembled WGS sequence"/>
</dbReference>
<dbReference type="EMBL" id="FUWY01000009">
    <property type="protein sequence ID" value="SKA00934.1"/>
    <property type="molecule type" value="Genomic_DNA"/>
</dbReference>
<evidence type="ECO:0000313" key="6">
    <source>
        <dbReference type="Proteomes" id="UP000243297"/>
    </source>
</evidence>
<dbReference type="InterPro" id="IPR027417">
    <property type="entry name" value="P-loop_NTPase"/>
</dbReference>
<dbReference type="STRING" id="118967.SAMN02745191_2383"/>
<dbReference type="Gene3D" id="3.40.50.300">
    <property type="entry name" value="P-loop containing nucleotide triphosphate hydrolases"/>
    <property type="match status" value="1"/>
</dbReference>
<dbReference type="OrthoDB" id="9808363at2"/>
<reference evidence="6" key="1">
    <citation type="submission" date="2017-02" db="EMBL/GenBank/DDBJ databases">
        <authorList>
            <person name="Varghese N."/>
            <person name="Submissions S."/>
        </authorList>
    </citation>
    <scope>NUCLEOTIDE SEQUENCE [LARGE SCALE GENOMIC DNA]</scope>
    <source>
        <strain evidence="6">ATCC 25662</strain>
    </source>
</reference>
<evidence type="ECO:0000259" key="4">
    <source>
        <dbReference type="PROSITE" id="PS50893"/>
    </source>
</evidence>
<dbReference type="CDD" id="cd03230">
    <property type="entry name" value="ABC_DR_subfamily_A"/>
    <property type="match status" value="1"/>
</dbReference>
<dbReference type="InterPro" id="IPR003593">
    <property type="entry name" value="AAA+_ATPase"/>
</dbReference>
<evidence type="ECO:0000256" key="2">
    <source>
        <dbReference type="ARBA" id="ARBA00022741"/>
    </source>
</evidence>
<dbReference type="PANTHER" id="PTHR42939">
    <property type="entry name" value="ABC TRANSPORTER ATP-BINDING PROTEIN ALBC-RELATED"/>
    <property type="match status" value="1"/>
</dbReference>
<organism evidence="5 6">
    <name type="scientific">Anaerorhabdus furcosa</name>
    <dbReference type="NCBI Taxonomy" id="118967"/>
    <lineage>
        <taxon>Bacteria</taxon>
        <taxon>Bacillati</taxon>
        <taxon>Bacillota</taxon>
        <taxon>Erysipelotrichia</taxon>
        <taxon>Erysipelotrichales</taxon>
        <taxon>Erysipelotrichaceae</taxon>
        <taxon>Anaerorhabdus</taxon>
    </lineage>
</organism>
<dbReference type="InterPro" id="IPR051782">
    <property type="entry name" value="ABC_Transporter_VariousFunc"/>
</dbReference>
<dbReference type="SMART" id="SM00382">
    <property type="entry name" value="AAA"/>
    <property type="match status" value="1"/>
</dbReference>
<gene>
    <name evidence="5" type="ORF">SAMN02745191_2383</name>
</gene>
<evidence type="ECO:0000313" key="5">
    <source>
        <dbReference type="EMBL" id="SKA00934.1"/>
    </source>
</evidence>
<keyword evidence="3 5" id="KW-0067">ATP-binding</keyword>
<dbReference type="Pfam" id="PF00005">
    <property type="entry name" value="ABC_tran"/>
    <property type="match status" value="1"/>
</dbReference>
<dbReference type="PROSITE" id="PS50893">
    <property type="entry name" value="ABC_TRANSPORTER_2"/>
    <property type="match status" value="1"/>
</dbReference>
<dbReference type="AlphaFoldDB" id="A0A1T4QB88"/>
<dbReference type="SUPFAM" id="SSF52540">
    <property type="entry name" value="P-loop containing nucleoside triphosphate hydrolases"/>
    <property type="match status" value="1"/>
</dbReference>
<name>A0A1T4QB88_9FIRM</name>
<keyword evidence="6" id="KW-1185">Reference proteome</keyword>
<feature type="domain" description="ABC transporter" evidence="4">
    <location>
        <begin position="2"/>
        <end position="225"/>
    </location>
</feature>
<dbReference type="InterPro" id="IPR003439">
    <property type="entry name" value="ABC_transporter-like_ATP-bd"/>
</dbReference>
<evidence type="ECO:0000256" key="3">
    <source>
        <dbReference type="ARBA" id="ARBA00022840"/>
    </source>
</evidence>
<accession>A0A1T4QB88</accession>
<dbReference type="GO" id="GO:0016887">
    <property type="term" value="F:ATP hydrolysis activity"/>
    <property type="evidence" value="ECO:0007669"/>
    <property type="project" value="InterPro"/>
</dbReference>
<dbReference type="RefSeq" id="WP_159443802.1">
    <property type="nucleotide sequence ID" value="NZ_FUWY01000009.1"/>
</dbReference>
<dbReference type="GO" id="GO:0005524">
    <property type="term" value="F:ATP binding"/>
    <property type="evidence" value="ECO:0007669"/>
    <property type="project" value="UniProtKB-KW"/>
</dbReference>
<keyword evidence="1" id="KW-0813">Transport</keyword>
<dbReference type="PANTHER" id="PTHR42939:SF1">
    <property type="entry name" value="ABC TRANSPORTER ATP-BINDING PROTEIN ALBC-RELATED"/>
    <property type="match status" value="1"/>
</dbReference>
<protein>
    <submittedName>
        <fullName evidence="5">ABC-2 type transport system ATP-binding protein</fullName>
    </submittedName>
</protein>
<keyword evidence="2" id="KW-0547">Nucleotide-binding</keyword>
<evidence type="ECO:0000256" key="1">
    <source>
        <dbReference type="ARBA" id="ARBA00022448"/>
    </source>
</evidence>
<proteinExistence type="predicted"/>
<sequence>MLEVKHLSKSFEDQLVLNDCNFVVKDSTIVGLVGSNGAGKSTLLKCIQGIYDFDGEIAFDGELVKENNKAKAKIFMISDTQWFPMNATIESMKNFYKSIYIFDNELFEHYVKTFKLDTTKKINELSKGTIRLVSIAYALAIQPKLLLIDEVFDGLDPKIRKIFKDCLIKEMDELEMSVIVSSHALRELEDICDEFIFLDKTIYTQGSVQDLKQNYCKLQVISDDMDNIKLILKEENILSFKSFGKVSVIVSKYNKNQVIEMMEELKPLFYECLSISFEEYYMLIEKEEDNDK</sequence>